<gene>
    <name evidence="1" type="ORF">ABLO99_00295</name>
</gene>
<sequence length="49" mass="5529">MGQKTSLRALEMVINRCIIDKNDDESTVTYSGLSKRLKVLIILKGYISI</sequence>
<dbReference type="AlphaFoldDB" id="A0AAU7Q2I8"/>
<dbReference type="EMBL" id="CP157942">
    <property type="protein sequence ID" value="XBS67196.1"/>
    <property type="molecule type" value="Genomic_DNA"/>
</dbReference>
<name>A0AAU7Q2I8_9RICK</name>
<reference evidence="1" key="1">
    <citation type="submission" date="2024-06" db="EMBL/GenBank/DDBJ databases">
        <authorList>
            <person name="Dussert Y."/>
            <person name="Peccoud J."/>
            <person name="Pigeault R."/>
        </authorList>
    </citation>
    <scope>NUCLEOTIDE SEQUENCE</scope>
    <source>
        <strain evidence="1">WArc</strain>
    </source>
</reference>
<evidence type="ECO:0000313" key="1">
    <source>
        <dbReference type="EMBL" id="XBS67196.1"/>
    </source>
</evidence>
<dbReference type="RefSeq" id="WP_153295653.1">
    <property type="nucleotide sequence ID" value="NZ_CP157942.1"/>
</dbReference>
<proteinExistence type="predicted"/>
<accession>A0AAU7Q2I8</accession>
<organism evidence="1">
    <name type="scientific">Wolbachia endosymbiont of Armadillidium arcangelii</name>
    <dbReference type="NCBI Taxonomy" id="3158571"/>
    <lineage>
        <taxon>Bacteria</taxon>
        <taxon>Pseudomonadati</taxon>
        <taxon>Pseudomonadota</taxon>
        <taxon>Alphaproteobacteria</taxon>
        <taxon>Rickettsiales</taxon>
        <taxon>Anaplasmataceae</taxon>
        <taxon>Wolbachieae</taxon>
        <taxon>Wolbachia</taxon>
    </lineage>
</organism>
<protein>
    <submittedName>
        <fullName evidence="1">Uncharacterized protein</fullName>
    </submittedName>
</protein>